<keyword evidence="7" id="KW-0653">Protein transport</keyword>
<keyword evidence="3 10" id="KW-0813">Transport</keyword>
<reference evidence="15 16" key="1">
    <citation type="submission" date="2019-03" db="EMBL/GenBank/DDBJ databases">
        <title>Genomic Encyclopedia of Type Strains, Phase IV (KMG-IV): sequencing the most valuable type-strain genomes for metagenomic binning, comparative biology and taxonomic classification.</title>
        <authorList>
            <person name="Goeker M."/>
        </authorList>
    </citation>
    <scope>NUCLEOTIDE SEQUENCE [LARGE SCALE GENOMIC DNA]</scope>
    <source>
        <strain evidence="15 16">DSM 25964</strain>
    </source>
</reference>
<keyword evidence="5" id="KW-0812">Transmembrane</keyword>
<dbReference type="InterPro" id="IPR001775">
    <property type="entry name" value="GspD/PilQ"/>
</dbReference>
<accession>A0A4V3HGJ7</accession>
<evidence type="ECO:0000256" key="11">
    <source>
        <dbReference type="SAM" id="SignalP"/>
    </source>
</evidence>
<feature type="domain" description="Type II/III secretion system secretin-like" evidence="12">
    <location>
        <begin position="441"/>
        <end position="602"/>
    </location>
</feature>
<dbReference type="InterPro" id="IPR050810">
    <property type="entry name" value="Bact_Secretion_Sys_Channel"/>
</dbReference>
<dbReference type="OrthoDB" id="9775455at2"/>
<name>A0A4V3HGJ7_9BACT</name>
<evidence type="ECO:0000256" key="7">
    <source>
        <dbReference type="ARBA" id="ARBA00022927"/>
    </source>
</evidence>
<evidence type="ECO:0000256" key="6">
    <source>
        <dbReference type="ARBA" id="ARBA00022729"/>
    </source>
</evidence>
<evidence type="ECO:0000259" key="13">
    <source>
        <dbReference type="Pfam" id="PF03958"/>
    </source>
</evidence>
<feature type="domain" description="NolW-like" evidence="13">
    <location>
        <begin position="279"/>
        <end position="351"/>
    </location>
</feature>
<dbReference type="Pfam" id="PF21305">
    <property type="entry name" value="type_II_gspD_N0"/>
    <property type="match status" value="1"/>
</dbReference>
<sequence>MIRKLLLLALILFCFAPGAPAQTPPQDDEFALVESARRMRASGNAQFNFQDVDMVKFIRFMAELLNENLVLTPGVKGSISVISPKPFPLKEARQVFISVLEMNGYTLQQGAGFGKVVPLQPGSSAESDVRTGRMGPGEGEQTVSQVVPLDFVTADFIAAAVSQASGRMVTVLPVGRGNDILLTGRATDVNRAVDLIRTLDRADKIFKSRTVKITKASPEIIAAHLANLAKVPGSPVFGLTVLPDAPGNQIVLAGEERHINRALKLIADLDVTPKSGEFHVYKLENADAKVVAEQLSKILSAQASQAVNAEGRIPTTVVPDIPSNSLIFAAPPHHFQSLVEIIQKIDTLPRQVLLRGLIAEVNLTKLNNAGIDWATWGGAVTGDAVLAGQLNMGGAGVPGNIIDWFQNLSRTEEEYRRSDGTYGTRTNYKGMGLVYAYLDLLKKFDAVNVLSMPRLMCTDNLPSELQVGQVIPQLKGKLSDVSNPNAVQSSYEYKDTGLILHVTPSIRSGNLVALDVEQVVEDVLTAMTAETPVTGKRKIKTSVMVSSGNTVILGGLIKEVEKSLRSRVPGLSYIPLIGGLFTRSVKQREKIELMIFLTPYILETPGEAEQITREIVSGEHGMSAPEEKLWKRLEKEYRESVKQQSK</sequence>
<evidence type="ECO:0000313" key="16">
    <source>
        <dbReference type="Proteomes" id="UP000295066"/>
    </source>
</evidence>
<dbReference type="PANTHER" id="PTHR30332:SF24">
    <property type="entry name" value="SECRETIN GSPD-RELATED"/>
    <property type="match status" value="1"/>
</dbReference>
<dbReference type="PRINTS" id="PR00811">
    <property type="entry name" value="BCTERIALGSPD"/>
</dbReference>
<keyword evidence="9" id="KW-0998">Cell outer membrane</keyword>
<gene>
    <name evidence="15" type="ORF">C8D99_10543</name>
</gene>
<evidence type="ECO:0000256" key="9">
    <source>
        <dbReference type="ARBA" id="ARBA00023237"/>
    </source>
</evidence>
<feature type="domain" description="NolW-like" evidence="13">
    <location>
        <begin position="144"/>
        <end position="203"/>
    </location>
</feature>
<dbReference type="Pfam" id="PF03958">
    <property type="entry name" value="Secretin_N"/>
    <property type="match status" value="2"/>
</dbReference>
<dbReference type="GO" id="GO:0015627">
    <property type="term" value="C:type II protein secretion system complex"/>
    <property type="evidence" value="ECO:0007669"/>
    <property type="project" value="InterPro"/>
</dbReference>
<dbReference type="Proteomes" id="UP000295066">
    <property type="component" value="Unassembled WGS sequence"/>
</dbReference>
<evidence type="ECO:0000259" key="14">
    <source>
        <dbReference type="Pfam" id="PF21305"/>
    </source>
</evidence>
<dbReference type="AlphaFoldDB" id="A0A4V3HGJ7"/>
<organism evidence="15 16">
    <name type="scientific">Aminivibrio pyruvatiphilus</name>
    <dbReference type="NCBI Taxonomy" id="1005740"/>
    <lineage>
        <taxon>Bacteria</taxon>
        <taxon>Thermotogati</taxon>
        <taxon>Synergistota</taxon>
        <taxon>Synergistia</taxon>
        <taxon>Synergistales</taxon>
        <taxon>Aminobacteriaceae</taxon>
        <taxon>Aminivibrio</taxon>
    </lineage>
</organism>
<dbReference type="InterPro" id="IPR005644">
    <property type="entry name" value="NolW-like"/>
</dbReference>
<dbReference type="InterPro" id="IPR013356">
    <property type="entry name" value="T2SS_GspD"/>
</dbReference>
<evidence type="ECO:0000256" key="8">
    <source>
        <dbReference type="ARBA" id="ARBA00023136"/>
    </source>
</evidence>
<evidence type="ECO:0000256" key="2">
    <source>
        <dbReference type="ARBA" id="ARBA00006980"/>
    </source>
</evidence>
<evidence type="ECO:0000256" key="10">
    <source>
        <dbReference type="RuleBase" id="RU004004"/>
    </source>
</evidence>
<evidence type="ECO:0000256" key="1">
    <source>
        <dbReference type="ARBA" id="ARBA00004442"/>
    </source>
</evidence>
<evidence type="ECO:0000256" key="5">
    <source>
        <dbReference type="ARBA" id="ARBA00022692"/>
    </source>
</evidence>
<dbReference type="PANTHER" id="PTHR30332">
    <property type="entry name" value="PROBABLE GENERAL SECRETION PATHWAY PROTEIN D"/>
    <property type="match status" value="1"/>
</dbReference>
<dbReference type="Gene3D" id="3.30.1370.120">
    <property type="match status" value="2"/>
</dbReference>
<dbReference type="GO" id="GO:0009279">
    <property type="term" value="C:cell outer membrane"/>
    <property type="evidence" value="ECO:0007669"/>
    <property type="project" value="UniProtKB-SubCell"/>
</dbReference>
<dbReference type="Pfam" id="PF00263">
    <property type="entry name" value="Secretin"/>
    <property type="match status" value="1"/>
</dbReference>
<comment type="subcellular location">
    <subcellularLocation>
        <location evidence="1 10">Cell outer membrane</location>
    </subcellularLocation>
</comment>
<dbReference type="GO" id="GO:0015628">
    <property type="term" value="P:protein secretion by the type II secretion system"/>
    <property type="evidence" value="ECO:0007669"/>
    <property type="project" value="InterPro"/>
</dbReference>
<dbReference type="EMBL" id="SORI01000005">
    <property type="protein sequence ID" value="TDY61631.1"/>
    <property type="molecule type" value="Genomic_DNA"/>
</dbReference>
<proteinExistence type="inferred from homology"/>
<protein>
    <submittedName>
        <fullName evidence="15">Type II secretion system protein D</fullName>
    </submittedName>
</protein>
<dbReference type="NCBIfam" id="TIGR02517">
    <property type="entry name" value="type_II_gspD"/>
    <property type="match status" value="1"/>
</dbReference>
<feature type="chain" id="PRO_5020754282" evidence="11">
    <location>
        <begin position="22"/>
        <end position="646"/>
    </location>
</feature>
<keyword evidence="4" id="KW-1134">Transmembrane beta strand</keyword>
<keyword evidence="6 11" id="KW-0732">Signal</keyword>
<evidence type="ECO:0000256" key="3">
    <source>
        <dbReference type="ARBA" id="ARBA00022448"/>
    </source>
</evidence>
<evidence type="ECO:0000256" key="4">
    <source>
        <dbReference type="ARBA" id="ARBA00022452"/>
    </source>
</evidence>
<keyword evidence="8" id="KW-0472">Membrane</keyword>
<comment type="similarity">
    <text evidence="2">Belongs to the bacterial secretin family. GSP D subfamily.</text>
</comment>
<feature type="domain" description="GspD-like N0" evidence="14">
    <location>
        <begin position="48"/>
        <end position="116"/>
    </location>
</feature>
<comment type="caution">
    <text evidence="15">The sequence shown here is derived from an EMBL/GenBank/DDBJ whole genome shotgun (WGS) entry which is preliminary data.</text>
</comment>
<feature type="signal peptide" evidence="11">
    <location>
        <begin position="1"/>
        <end position="21"/>
    </location>
</feature>
<dbReference type="RefSeq" id="WP_133957085.1">
    <property type="nucleotide sequence ID" value="NZ_SORI01000005.1"/>
</dbReference>
<dbReference type="InterPro" id="IPR049371">
    <property type="entry name" value="GspD-like_N0"/>
</dbReference>
<evidence type="ECO:0000259" key="12">
    <source>
        <dbReference type="Pfam" id="PF00263"/>
    </source>
</evidence>
<dbReference type="InterPro" id="IPR004846">
    <property type="entry name" value="T2SS/T3SS_dom"/>
</dbReference>
<dbReference type="InterPro" id="IPR038591">
    <property type="entry name" value="NolW-like_sf"/>
</dbReference>
<evidence type="ECO:0000313" key="15">
    <source>
        <dbReference type="EMBL" id="TDY61631.1"/>
    </source>
</evidence>
<keyword evidence="16" id="KW-1185">Reference proteome</keyword>